<proteinExistence type="predicted"/>
<dbReference type="EMBL" id="NHYE01005661">
    <property type="protein sequence ID" value="PPQ64890.1"/>
    <property type="molecule type" value="Genomic_DNA"/>
</dbReference>
<dbReference type="AlphaFoldDB" id="A0A409VF59"/>
<reference evidence="2 3" key="1">
    <citation type="journal article" date="2018" name="Evol. Lett.">
        <title>Horizontal gene cluster transfer increased hallucinogenic mushroom diversity.</title>
        <authorList>
            <person name="Reynolds H.T."/>
            <person name="Vijayakumar V."/>
            <person name="Gluck-Thaler E."/>
            <person name="Korotkin H.B."/>
            <person name="Matheny P.B."/>
            <person name="Slot J.C."/>
        </authorList>
    </citation>
    <scope>NUCLEOTIDE SEQUENCE [LARGE SCALE GENOMIC DNA]</scope>
    <source>
        <strain evidence="2 3">SRW20</strain>
    </source>
</reference>
<sequence>MHLINLLGFRETICAIVPYADGFDSGRQRIVGLARTTCGEETSAYTAGEALPVWEDRVTTIPASPSKMSSDHSAVQPKHDSQGYAQRLQEYAV</sequence>
<evidence type="ECO:0000313" key="3">
    <source>
        <dbReference type="Proteomes" id="UP000284706"/>
    </source>
</evidence>
<keyword evidence="3" id="KW-1185">Reference proteome</keyword>
<gene>
    <name evidence="2" type="ORF">CVT26_002608</name>
</gene>
<dbReference type="InParanoid" id="A0A409VF59"/>
<feature type="region of interest" description="Disordered" evidence="1">
    <location>
        <begin position="62"/>
        <end position="81"/>
    </location>
</feature>
<name>A0A409VF59_9AGAR</name>
<dbReference type="Proteomes" id="UP000284706">
    <property type="component" value="Unassembled WGS sequence"/>
</dbReference>
<organism evidence="2 3">
    <name type="scientific">Gymnopilus dilepis</name>
    <dbReference type="NCBI Taxonomy" id="231916"/>
    <lineage>
        <taxon>Eukaryota</taxon>
        <taxon>Fungi</taxon>
        <taxon>Dikarya</taxon>
        <taxon>Basidiomycota</taxon>
        <taxon>Agaricomycotina</taxon>
        <taxon>Agaricomycetes</taxon>
        <taxon>Agaricomycetidae</taxon>
        <taxon>Agaricales</taxon>
        <taxon>Agaricineae</taxon>
        <taxon>Hymenogastraceae</taxon>
        <taxon>Gymnopilus</taxon>
    </lineage>
</organism>
<feature type="compositionally biased region" description="Polar residues" evidence="1">
    <location>
        <begin position="62"/>
        <end position="73"/>
    </location>
</feature>
<evidence type="ECO:0000313" key="2">
    <source>
        <dbReference type="EMBL" id="PPQ64890.1"/>
    </source>
</evidence>
<accession>A0A409VF59</accession>
<comment type="caution">
    <text evidence="2">The sequence shown here is derived from an EMBL/GenBank/DDBJ whole genome shotgun (WGS) entry which is preliminary data.</text>
</comment>
<protein>
    <submittedName>
        <fullName evidence="2">Uncharacterized protein</fullName>
    </submittedName>
</protein>
<evidence type="ECO:0000256" key="1">
    <source>
        <dbReference type="SAM" id="MobiDB-lite"/>
    </source>
</evidence>